<organism evidence="3 4">
    <name type="scientific">Actinomadura logoneensis</name>
    <dbReference type="NCBI Taxonomy" id="2293572"/>
    <lineage>
        <taxon>Bacteria</taxon>
        <taxon>Bacillati</taxon>
        <taxon>Actinomycetota</taxon>
        <taxon>Actinomycetes</taxon>
        <taxon>Streptosporangiales</taxon>
        <taxon>Thermomonosporaceae</taxon>
        <taxon>Actinomadura</taxon>
    </lineage>
</organism>
<dbReference type="EMBL" id="QURH01000549">
    <property type="protein sequence ID" value="RFU39133.1"/>
    <property type="molecule type" value="Genomic_DNA"/>
</dbReference>
<feature type="region of interest" description="Disordered" evidence="2">
    <location>
        <begin position="1"/>
        <end position="24"/>
    </location>
</feature>
<feature type="non-terminal residue" evidence="3">
    <location>
        <position position="124"/>
    </location>
</feature>
<evidence type="ECO:0000313" key="3">
    <source>
        <dbReference type="EMBL" id="RFU39133.1"/>
    </source>
</evidence>
<feature type="compositionally biased region" description="Polar residues" evidence="2">
    <location>
        <begin position="1"/>
        <end position="15"/>
    </location>
</feature>
<feature type="coiled-coil region" evidence="1">
    <location>
        <begin position="26"/>
        <end position="78"/>
    </location>
</feature>
<evidence type="ECO:0000256" key="2">
    <source>
        <dbReference type="SAM" id="MobiDB-lite"/>
    </source>
</evidence>
<gene>
    <name evidence="3" type="ORF">DZF91_24025</name>
</gene>
<protein>
    <submittedName>
        <fullName evidence="3">Uncharacterized protein</fullName>
    </submittedName>
</protein>
<accession>A0A372JGJ6</accession>
<evidence type="ECO:0000256" key="1">
    <source>
        <dbReference type="SAM" id="Coils"/>
    </source>
</evidence>
<dbReference type="AlphaFoldDB" id="A0A372JGJ6"/>
<reference evidence="3 4" key="1">
    <citation type="submission" date="2018-08" db="EMBL/GenBank/DDBJ databases">
        <title>Actinomadura jelena sp. nov., a novel Actinomycete isolated from soil in Chad.</title>
        <authorList>
            <person name="Shi L."/>
        </authorList>
    </citation>
    <scope>NUCLEOTIDE SEQUENCE [LARGE SCALE GENOMIC DNA]</scope>
    <source>
        <strain evidence="3 4">NEAU-G17</strain>
    </source>
</reference>
<proteinExistence type="predicted"/>
<keyword evidence="4" id="KW-1185">Reference proteome</keyword>
<evidence type="ECO:0000313" key="4">
    <source>
        <dbReference type="Proteomes" id="UP000261811"/>
    </source>
</evidence>
<feature type="compositionally biased region" description="Low complexity" evidence="2">
    <location>
        <begin position="96"/>
        <end position="116"/>
    </location>
</feature>
<keyword evidence="1" id="KW-0175">Coiled coil</keyword>
<feature type="region of interest" description="Disordered" evidence="2">
    <location>
        <begin position="84"/>
        <end position="124"/>
    </location>
</feature>
<comment type="caution">
    <text evidence="3">The sequence shown here is derived from an EMBL/GenBank/DDBJ whole genome shotgun (WGS) entry which is preliminary data.</text>
</comment>
<name>A0A372JGJ6_9ACTN</name>
<sequence>MNKTETASTNMSGSESKAGASAVSPLEELRAAYQAQLAHLAAERDEARRQARRAKAEADVARADLASLQARIDRLLGTVRDQLGLPVGTDADLAQKKPAGTAGAAGGADAAAQSAAKADRPEKA</sequence>
<dbReference type="Proteomes" id="UP000261811">
    <property type="component" value="Unassembled WGS sequence"/>
</dbReference>